<dbReference type="Pfam" id="PF00127">
    <property type="entry name" value="Copper-bind"/>
    <property type="match status" value="1"/>
</dbReference>
<keyword evidence="6" id="KW-0249">Electron transport</keyword>
<dbReference type="SUPFAM" id="SSF49503">
    <property type="entry name" value="Cupredoxins"/>
    <property type="match status" value="1"/>
</dbReference>
<evidence type="ECO:0000313" key="10">
    <source>
        <dbReference type="EMBL" id="MBD8501881.1"/>
    </source>
</evidence>
<comment type="caution">
    <text evidence="10">The sequence shown here is derived from an EMBL/GenBank/DDBJ whole genome shotgun (WGS) entry which is preliminary data.</text>
</comment>
<dbReference type="PRINTS" id="PR00155">
    <property type="entry name" value="AMICYANIN"/>
</dbReference>
<dbReference type="InterPro" id="IPR052721">
    <property type="entry name" value="ET_Amicyanin"/>
</dbReference>
<evidence type="ECO:0000256" key="6">
    <source>
        <dbReference type="ARBA" id="ARBA00022982"/>
    </source>
</evidence>
<dbReference type="EMBL" id="JACYTO010000001">
    <property type="protein sequence ID" value="MBD8501881.1"/>
    <property type="molecule type" value="Genomic_DNA"/>
</dbReference>
<reference evidence="11" key="1">
    <citation type="submission" date="2023-07" db="EMBL/GenBank/DDBJ databases">
        <title>Thauera sp. CAU 1555 isolated from sand of Yaerae Beach.</title>
        <authorList>
            <person name="Kim W."/>
        </authorList>
    </citation>
    <scope>NUCLEOTIDE SEQUENCE [LARGE SCALE GENOMIC DNA]</scope>
    <source>
        <strain evidence="11">CAU 1555</strain>
    </source>
</reference>
<evidence type="ECO:0000256" key="2">
    <source>
        <dbReference type="ARBA" id="ARBA00004418"/>
    </source>
</evidence>
<comment type="subcellular location">
    <subcellularLocation>
        <location evidence="2">Periplasm</location>
    </subcellularLocation>
</comment>
<evidence type="ECO:0000256" key="3">
    <source>
        <dbReference type="ARBA" id="ARBA00022448"/>
    </source>
</evidence>
<feature type="signal peptide" evidence="8">
    <location>
        <begin position="1"/>
        <end position="36"/>
    </location>
</feature>
<proteinExistence type="predicted"/>
<evidence type="ECO:0000256" key="4">
    <source>
        <dbReference type="ARBA" id="ARBA00022723"/>
    </source>
</evidence>
<gene>
    <name evidence="10" type="ORF">IFO67_03210</name>
</gene>
<name>A0ABR9B6R1_9RHOO</name>
<keyword evidence="4" id="KW-0479">Metal-binding</keyword>
<evidence type="ECO:0000256" key="1">
    <source>
        <dbReference type="ARBA" id="ARBA00001935"/>
    </source>
</evidence>
<evidence type="ECO:0000256" key="5">
    <source>
        <dbReference type="ARBA" id="ARBA00022764"/>
    </source>
</evidence>
<dbReference type="PANTHER" id="PTHR36507">
    <property type="entry name" value="BLL1555 PROTEIN"/>
    <property type="match status" value="1"/>
</dbReference>
<protein>
    <submittedName>
        <fullName evidence="10">Cupredoxin domain-containing protein</fullName>
    </submittedName>
</protein>
<keyword evidence="7" id="KW-0186">Copper</keyword>
<sequence length="120" mass="12876">MRSPRRQQGAAAGAVCRLPAAVLALAAALAAPGALAAEHEVSIVDYKFEPAVVEIRPGDTVTWVNNEKRTSHSVVFDATGEESERFFPGERWSHTFGQAGEFSYHCGPHPEMTGKVVVAD</sequence>
<evidence type="ECO:0000259" key="9">
    <source>
        <dbReference type="Pfam" id="PF00127"/>
    </source>
</evidence>
<dbReference type="Gene3D" id="2.60.40.420">
    <property type="entry name" value="Cupredoxins - blue copper proteins"/>
    <property type="match status" value="1"/>
</dbReference>
<dbReference type="RefSeq" id="WP_187716698.1">
    <property type="nucleotide sequence ID" value="NZ_JACTAH010000001.1"/>
</dbReference>
<keyword evidence="8" id="KW-0732">Signal</keyword>
<evidence type="ECO:0000256" key="8">
    <source>
        <dbReference type="SAM" id="SignalP"/>
    </source>
</evidence>
<evidence type="ECO:0000256" key="7">
    <source>
        <dbReference type="ARBA" id="ARBA00023008"/>
    </source>
</evidence>
<dbReference type="Proteomes" id="UP000603602">
    <property type="component" value="Unassembled WGS sequence"/>
</dbReference>
<keyword evidence="5" id="KW-0574">Periplasm</keyword>
<accession>A0ABR9B6R1</accession>
<evidence type="ECO:0000313" key="11">
    <source>
        <dbReference type="Proteomes" id="UP000603602"/>
    </source>
</evidence>
<keyword evidence="11" id="KW-1185">Reference proteome</keyword>
<comment type="cofactor">
    <cofactor evidence="1">
        <name>Cu cation</name>
        <dbReference type="ChEBI" id="CHEBI:23378"/>
    </cofactor>
</comment>
<organism evidence="10 11">
    <name type="scientific">Thauera sedimentorum</name>
    <dbReference type="NCBI Taxonomy" id="2767595"/>
    <lineage>
        <taxon>Bacteria</taxon>
        <taxon>Pseudomonadati</taxon>
        <taxon>Pseudomonadota</taxon>
        <taxon>Betaproteobacteria</taxon>
        <taxon>Rhodocyclales</taxon>
        <taxon>Zoogloeaceae</taxon>
        <taxon>Thauera</taxon>
    </lineage>
</organism>
<feature type="chain" id="PRO_5046619529" evidence="8">
    <location>
        <begin position="37"/>
        <end position="120"/>
    </location>
</feature>
<dbReference type="InterPro" id="IPR000923">
    <property type="entry name" value="BlueCu_1"/>
</dbReference>
<dbReference type="PANTHER" id="PTHR36507:SF1">
    <property type="entry name" value="BLL1555 PROTEIN"/>
    <property type="match status" value="1"/>
</dbReference>
<keyword evidence="3" id="KW-0813">Transport</keyword>
<feature type="domain" description="Blue (type 1) copper" evidence="9">
    <location>
        <begin position="40"/>
        <end position="118"/>
    </location>
</feature>
<dbReference type="InterPro" id="IPR002386">
    <property type="entry name" value="Amicyanin/Pseudoazurin"/>
</dbReference>
<dbReference type="InterPro" id="IPR008972">
    <property type="entry name" value="Cupredoxin"/>
</dbReference>